<dbReference type="RefSeq" id="WP_167506168.1">
    <property type="nucleotide sequence ID" value="NZ_BJYD01000006.1"/>
</dbReference>
<comment type="caution">
    <text evidence="1">The sequence shown here is derived from an EMBL/GenBank/DDBJ whole genome shotgun (WGS) entry which is preliminary data.</text>
</comment>
<accession>A0A511WTY9</accession>
<reference evidence="1 2" key="1">
    <citation type="submission" date="2019-07" db="EMBL/GenBank/DDBJ databases">
        <title>Whole genome shotgun sequence of Halobacillus faecis NBRC 103569.</title>
        <authorList>
            <person name="Hosoyama A."/>
            <person name="Uohara A."/>
            <person name="Ohji S."/>
            <person name="Ichikawa N."/>
        </authorList>
    </citation>
    <scope>NUCLEOTIDE SEQUENCE [LARGE SCALE GENOMIC DNA]</scope>
    <source>
        <strain evidence="1 2">NBRC 103569</strain>
    </source>
</reference>
<dbReference type="Proteomes" id="UP000321886">
    <property type="component" value="Unassembled WGS sequence"/>
</dbReference>
<organism evidence="1 2">
    <name type="scientific">Halobacillus faecis</name>
    <dbReference type="NCBI Taxonomy" id="360184"/>
    <lineage>
        <taxon>Bacteria</taxon>
        <taxon>Bacillati</taxon>
        <taxon>Bacillota</taxon>
        <taxon>Bacilli</taxon>
        <taxon>Bacillales</taxon>
        <taxon>Bacillaceae</taxon>
        <taxon>Halobacillus</taxon>
    </lineage>
</organism>
<protein>
    <submittedName>
        <fullName evidence="1">Uncharacterized protein</fullName>
    </submittedName>
</protein>
<dbReference type="EMBL" id="BJYD01000006">
    <property type="protein sequence ID" value="GEN52772.1"/>
    <property type="molecule type" value="Genomic_DNA"/>
</dbReference>
<evidence type="ECO:0000313" key="2">
    <source>
        <dbReference type="Proteomes" id="UP000321886"/>
    </source>
</evidence>
<dbReference type="AlphaFoldDB" id="A0A511WTY9"/>
<proteinExistence type="predicted"/>
<gene>
    <name evidence="1" type="ORF">HFA01_10340</name>
</gene>
<keyword evidence="2" id="KW-1185">Reference proteome</keyword>
<sequence length="51" mass="5726">MKKIFFLLASIVIPISLFMNQAATGVLASLFFLLTAVYFSKPHFHQYTDGS</sequence>
<name>A0A511WTY9_9BACI</name>
<evidence type="ECO:0000313" key="1">
    <source>
        <dbReference type="EMBL" id="GEN52772.1"/>
    </source>
</evidence>